<dbReference type="EMBL" id="LO017727">
    <property type="protein sequence ID" value="CRH05830.1"/>
    <property type="molecule type" value="Genomic_DNA"/>
</dbReference>
<name>A0A1S7LFU8_MAGMO</name>
<reference evidence="1" key="1">
    <citation type="submission" date="2015-04" db="EMBL/GenBank/DDBJ databases">
        <authorList>
            <person name="Syromyatnikov M.Y."/>
            <person name="Popov V.N."/>
        </authorList>
    </citation>
    <scope>NUCLEOTIDE SEQUENCE</scope>
    <source>
        <strain evidence="1">MO-1</strain>
    </source>
</reference>
<dbReference type="AlphaFoldDB" id="A0A1S7LFU8"/>
<gene>
    <name evidence="1" type="ORF">MAGMO_1646</name>
</gene>
<protein>
    <submittedName>
        <fullName evidence="1">Uncharacterized protein</fullName>
    </submittedName>
</protein>
<accession>A0A1S7LFU8</accession>
<sequence length="265" mass="30264">MLDAVKNALRDNITHPRELTAKHGGNIATVQEVDDPLDALLSEKVAEMEEWEQERWLSPLFTPTLEERKHLETALPVDGMEAASVEAMIRDLEGEALECEISYGGRTIQMAVPNDTIERYAKLFHADNRMDAESIEQIKGVSDSDDDTLEVQTLLRSPTWQSDTNRNLLNALLGIFTKNSSYSTDKIRFLSDFVRTNRPQDQEELGTQLQNLIESYQFEQERPIFNQRLEQKHTTNIRSKLCGEEVKSFRLKISNEILGDLGLLK</sequence>
<organism evidence="1">
    <name type="scientific">Magnetococcus massalia (strain MO-1)</name>
    <dbReference type="NCBI Taxonomy" id="451514"/>
    <lineage>
        <taxon>Bacteria</taxon>
        <taxon>Pseudomonadati</taxon>
        <taxon>Pseudomonadota</taxon>
        <taxon>Magnetococcia</taxon>
        <taxon>Magnetococcales</taxon>
        <taxon>Magnetococcaceae</taxon>
        <taxon>Magnetococcus</taxon>
    </lineage>
</organism>
<evidence type="ECO:0000313" key="1">
    <source>
        <dbReference type="EMBL" id="CRH05830.1"/>
    </source>
</evidence>
<proteinExistence type="predicted"/>